<sequence length="165" mass="18338">MSSLNQGSTTESIISSPPAPRERRPSVSKNGLCILQAALGLIDSSGQVSPPIIMTIDFENTYLLTRLECPFDNLHSAGNDANYTLKAALLLAATGSDNQQAVDQLTQISIPPMVCYGHEKKSKRQKRWEKSKRFKAKSRSPEEQNQIREQRAAKRDEAESLRLPK</sequence>
<feature type="compositionally biased region" description="Basic residues" evidence="1">
    <location>
        <begin position="120"/>
        <end position="138"/>
    </location>
</feature>
<organism evidence="2 3">
    <name type="scientific">Stachybotrys elegans</name>
    <dbReference type="NCBI Taxonomy" id="80388"/>
    <lineage>
        <taxon>Eukaryota</taxon>
        <taxon>Fungi</taxon>
        <taxon>Dikarya</taxon>
        <taxon>Ascomycota</taxon>
        <taxon>Pezizomycotina</taxon>
        <taxon>Sordariomycetes</taxon>
        <taxon>Hypocreomycetidae</taxon>
        <taxon>Hypocreales</taxon>
        <taxon>Stachybotryaceae</taxon>
        <taxon>Stachybotrys</taxon>
    </lineage>
</organism>
<comment type="caution">
    <text evidence="2">The sequence shown here is derived from an EMBL/GenBank/DDBJ whole genome shotgun (WGS) entry which is preliminary data.</text>
</comment>
<dbReference type="EMBL" id="JAGPNK010000007">
    <property type="protein sequence ID" value="KAH7318197.1"/>
    <property type="molecule type" value="Genomic_DNA"/>
</dbReference>
<dbReference type="AlphaFoldDB" id="A0A8K0SR30"/>
<feature type="region of interest" description="Disordered" evidence="1">
    <location>
        <begin position="1"/>
        <end position="26"/>
    </location>
</feature>
<keyword evidence="3" id="KW-1185">Reference proteome</keyword>
<accession>A0A8K0SR30</accession>
<dbReference type="OrthoDB" id="5953249at2759"/>
<evidence type="ECO:0000256" key="1">
    <source>
        <dbReference type="SAM" id="MobiDB-lite"/>
    </source>
</evidence>
<dbReference type="Proteomes" id="UP000813444">
    <property type="component" value="Unassembled WGS sequence"/>
</dbReference>
<gene>
    <name evidence="2" type="ORF">B0I35DRAFT_460660</name>
</gene>
<evidence type="ECO:0000313" key="3">
    <source>
        <dbReference type="Proteomes" id="UP000813444"/>
    </source>
</evidence>
<feature type="compositionally biased region" description="Polar residues" evidence="1">
    <location>
        <begin position="1"/>
        <end position="10"/>
    </location>
</feature>
<proteinExistence type="predicted"/>
<feature type="region of interest" description="Disordered" evidence="1">
    <location>
        <begin position="119"/>
        <end position="165"/>
    </location>
</feature>
<feature type="compositionally biased region" description="Basic and acidic residues" evidence="1">
    <location>
        <begin position="139"/>
        <end position="165"/>
    </location>
</feature>
<reference evidence="2" key="1">
    <citation type="journal article" date="2021" name="Nat. Commun.">
        <title>Genetic determinants of endophytism in the Arabidopsis root mycobiome.</title>
        <authorList>
            <person name="Mesny F."/>
            <person name="Miyauchi S."/>
            <person name="Thiergart T."/>
            <person name="Pickel B."/>
            <person name="Atanasova L."/>
            <person name="Karlsson M."/>
            <person name="Huettel B."/>
            <person name="Barry K.W."/>
            <person name="Haridas S."/>
            <person name="Chen C."/>
            <person name="Bauer D."/>
            <person name="Andreopoulos W."/>
            <person name="Pangilinan J."/>
            <person name="LaButti K."/>
            <person name="Riley R."/>
            <person name="Lipzen A."/>
            <person name="Clum A."/>
            <person name="Drula E."/>
            <person name="Henrissat B."/>
            <person name="Kohler A."/>
            <person name="Grigoriev I.V."/>
            <person name="Martin F.M."/>
            <person name="Hacquard S."/>
        </authorList>
    </citation>
    <scope>NUCLEOTIDE SEQUENCE</scope>
    <source>
        <strain evidence="2">MPI-CAGE-CH-0235</strain>
    </source>
</reference>
<protein>
    <submittedName>
        <fullName evidence="2">Uncharacterized protein</fullName>
    </submittedName>
</protein>
<evidence type="ECO:0000313" key="2">
    <source>
        <dbReference type="EMBL" id="KAH7318197.1"/>
    </source>
</evidence>
<name>A0A8K0SR30_9HYPO</name>